<dbReference type="Pfam" id="PF02080">
    <property type="entry name" value="TrkA_C"/>
    <property type="match status" value="1"/>
</dbReference>
<evidence type="ECO:0000256" key="3">
    <source>
        <dbReference type="ARBA" id="ARBA00023163"/>
    </source>
</evidence>
<dbReference type="GO" id="GO:0006813">
    <property type="term" value="P:potassium ion transport"/>
    <property type="evidence" value="ECO:0007669"/>
    <property type="project" value="InterPro"/>
</dbReference>
<dbReference type="PROSITE" id="PS50949">
    <property type="entry name" value="HTH_GNTR"/>
    <property type="match status" value="1"/>
</dbReference>
<comment type="caution">
    <text evidence="6">The sequence shown here is derived from an EMBL/GenBank/DDBJ whole genome shotgun (WGS) entry which is preliminary data.</text>
</comment>
<protein>
    <submittedName>
        <fullName evidence="6">GntR family transcriptional regulator</fullName>
    </submittedName>
</protein>
<dbReference type="AlphaFoldDB" id="A0A371AW25"/>
<keyword evidence="7" id="KW-1185">Reference proteome</keyword>
<evidence type="ECO:0000256" key="1">
    <source>
        <dbReference type="ARBA" id="ARBA00023015"/>
    </source>
</evidence>
<feature type="domain" description="RCK C-terminal" evidence="5">
    <location>
        <begin position="128"/>
        <end position="213"/>
    </location>
</feature>
<proteinExistence type="predicted"/>
<dbReference type="GO" id="GO:0003700">
    <property type="term" value="F:DNA-binding transcription factor activity"/>
    <property type="evidence" value="ECO:0007669"/>
    <property type="project" value="InterPro"/>
</dbReference>
<dbReference type="InterPro" id="IPR036721">
    <property type="entry name" value="RCK_C_sf"/>
</dbReference>
<dbReference type="Gene3D" id="3.30.70.1450">
    <property type="entry name" value="Regulator of K+ conductance, C-terminal domain"/>
    <property type="match status" value="1"/>
</dbReference>
<dbReference type="SUPFAM" id="SSF116726">
    <property type="entry name" value="TrkA C-terminal domain-like"/>
    <property type="match status" value="1"/>
</dbReference>
<dbReference type="GO" id="GO:0003677">
    <property type="term" value="F:DNA binding"/>
    <property type="evidence" value="ECO:0007669"/>
    <property type="project" value="UniProtKB-KW"/>
</dbReference>
<keyword evidence="1" id="KW-0805">Transcription regulation</keyword>
<dbReference type="SMART" id="SM00345">
    <property type="entry name" value="HTH_GNTR"/>
    <property type="match status" value="1"/>
</dbReference>
<dbReference type="SUPFAM" id="SSF46785">
    <property type="entry name" value="Winged helix' DNA-binding domain"/>
    <property type="match status" value="1"/>
</dbReference>
<dbReference type="InterPro" id="IPR036390">
    <property type="entry name" value="WH_DNA-bd_sf"/>
</dbReference>
<dbReference type="Proteomes" id="UP000255036">
    <property type="component" value="Unassembled WGS sequence"/>
</dbReference>
<dbReference type="InterPro" id="IPR000524">
    <property type="entry name" value="Tscrpt_reg_HTH_GntR"/>
</dbReference>
<reference evidence="6 7" key="1">
    <citation type="submission" date="2018-07" db="EMBL/GenBank/DDBJ databases">
        <title>Anaerosacharophilus polymeroproducens gen. nov. sp. nov., an anaerobic bacterium isolated from salt field.</title>
        <authorList>
            <person name="Kim W."/>
            <person name="Yang S.-H."/>
            <person name="Oh J."/>
            <person name="Lee J.-H."/>
            <person name="Kwon K.K."/>
        </authorList>
    </citation>
    <scope>NUCLEOTIDE SEQUENCE [LARGE SCALE GENOMIC DNA]</scope>
    <source>
        <strain evidence="6 7">MCWD5</strain>
    </source>
</reference>
<organism evidence="6 7">
    <name type="scientific">Anaerosacchariphilus polymeriproducens</name>
    <dbReference type="NCBI Taxonomy" id="1812858"/>
    <lineage>
        <taxon>Bacteria</taxon>
        <taxon>Bacillati</taxon>
        <taxon>Bacillota</taxon>
        <taxon>Clostridia</taxon>
        <taxon>Lachnospirales</taxon>
        <taxon>Lachnospiraceae</taxon>
        <taxon>Anaerosacchariphilus</taxon>
    </lineage>
</organism>
<accession>A0A371AW25</accession>
<sequence>MENRRNMNNKKNTIPRYQQIAIEIATRIASREYEVGQKIFARSTLASQHKVSAETARRAICVLTDLDIVTSEKGSGVIIKSYKNAEKFIEQQKNHLSLDLIKNNILTCIDQQRKDMDLLDKYLTDLVAASEHFRSLNPFVPFQILITTDCAFINQNITDIKLWQNTGATVVAVHRNHQTMVSPGPYLQLQENDIIFLVTQDSNPDVVNNFLYPKE</sequence>
<dbReference type="InterPro" id="IPR036388">
    <property type="entry name" value="WH-like_DNA-bd_sf"/>
</dbReference>
<dbReference type="GO" id="GO:0045892">
    <property type="term" value="P:negative regulation of DNA-templated transcription"/>
    <property type="evidence" value="ECO:0007669"/>
    <property type="project" value="TreeGrafter"/>
</dbReference>
<gene>
    <name evidence="6" type="ORF">DWV06_07740</name>
</gene>
<dbReference type="InterPro" id="IPR050679">
    <property type="entry name" value="Bact_HTH_transcr_reg"/>
</dbReference>
<dbReference type="PROSITE" id="PS51202">
    <property type="entry name" value="RCK_C"/>
    <property type="match status" value="1"/>
</dbReference>
<evidence type="ECO:0000313" key="6">
    <source>
        <dbReference type="EMBL" id="RDU23741.1"/>
    </source>
</evidence>
<dbReference type="Gene3D" id="1.10.10.10">
    <property type="entry name" value="Winged helix-like DNA-binding domain superfamily/Winged helix DNA-binding domain"/>
    <property type="match status" value="1"/>
</dbReference>
<evidence type="ECO:0000256" key="2">
    <source>
        <dbReference type="ARBA" id="ARBA00023125"/>
    </source>
</evidence>
<name>A0A371AW25_9FIRM</name>
<evidence type="ECO:0000259" key="4">
    <source>
        <dbReference type="PROSITE" id="PS50949"/>
    </source>
</evidence>
<dbReference type="GO" id="GO:0008324">
    <property type="term" value="F:monoatomic cation transmembrane transporter activity"/>
    <property type="evidence" value="ECO:0007669"/>
    <property type="project" value="InterPro"/>
</dbReference>
<dbReference type="InterPro" id="IPR006037">
    <property type="entry name" value="RCK_C"/>
</dbReference>
<evidence type="ECO:0000313" key="7">
    <source>
        <dbReference type="Proteomes" id="UP000255036"/>
    </source>
</evidence>
<dbReference type="PANTHER" id="PTHR44846">
    <property type="entry name" value="MANNOSYL-D-GLYCERATE TRANSPORT/METABOLISM SYSTEM REPRESSOR MNGR-RELATED"/>
    <property type="match status" value="1"/>
</dbReference>
<dbReference type="PANTHER" id="PTHR44846:SF17">
    <property type="entry name" value="GNTR-FAMILY TRANSCRIPTIONAL REGULATOR"/>
    <property type="match status" value="1"/>
</dbReference>
<keyword evidence="2" id="KW-0238">DNA-binding</keyword>
<evidence type="ECO:0000259" key="5">
    <source>
        <dbReference type="PROSITE" id="PS51202"/>
    </source>
</evidence>
<feature type="domain" description="HTH gntR-type" evidence="4">
    <location>
        <begin position="14"/>
        <end position="82"/>
    </location>
</feature>
<keyword evidence="3" id="KW-0804">Transcription</keyword>
<dbReference type="OrthoDB" id="226679at2"/>
<dbReference type="EMBL" id="QRCT01000019">
    <property type="protein sequence ID" value="RDU23741.1"/>
    <property type="molecule type" value="Genomic_DNA"/>
</dbReference>
<dbReference type="Pfam" id="PF00392">
    <property type="entry name" value="GntR"/>
    <property type="match status" value="1"/>
</dbReference>